<name>A0ABN2TBC3_9MICO</name>
<dbReference type="InterPro" id="IPR023606">
    <property type="entry name" value="CoA-Trfase_III_dom_1_sf"/>
</dbReference>
<dbReference type="InterPro" id="IPR044855">
    <property type="entry name" value="CoA-Trfase_III_dom3_sf"/>
</dbReference>
<keyword evidence="1" id="KW-0808">Transferase</keyword>
<dbReference type="Gene3D" id="3.30.1540.10">
    <property type="entry name" value="formyl-coa transferase, domain 3"/>
    <property type="match status" value="1"/>
</dbReference>
<dbReference type="PANTHER" id="PTHR48207:SF3">
    <property type="entry name" value="SUCCINATE--HYDROXYMETHYLGLUTARATE COA-TRANSFERASE"/>
    <property type="match status" value="1"/>
</dbReference>
<dbReference type="PANTHER" id="PTHR48207">
    <property type="entry name" value="SUCCINATE--HYDROXYMETHYLGLUTARATE COA-TRANSFERASE"/>
    <property type="match status" value="1"/>
</dbReference>
<gene>
    <name evidence="2" type="ORF">GCM10009755_10530</name>
</gene>
<comment type="caution">
    <text evidence="2">The sequence shown here is derived from an EMBL/GenBank/DDBJ whole genome shotgun (WGS) entry which is preliminary data.</text>
</comment>
<organism evidence="2 3">
    <name type="scientific">Brevibacterium samyangense</name>
    <dbReference type="NCBI Taxonomy" id="366888"/>
    <lineage>
        <taxon>Bacteria</taxon>
        <taxon>Bacillati</taxon>
        <taxon>Actinomycetota</taxon>
        <taxon>Actinomycetes</taxon>
        <taxon>Micrococcales</taxon>
        <taxon>Brevibacteriaceae</taxon>
        <taxon>Brevibacterium</taxon>
    </lineage>
</organism>
<dbReference type="EMBL" id="BAAANO010000009">
    <property type="protein sequence ID" value="GAA2003404.1"/>
    <property type="molecule type" value="Genomic_DNA"/>
</dbReference>
<sequence>MTSAIDAPNNGPLSGIVVADFSRVLAGPYCTMNLADLGATVIKVESPTGDDTRHWKPPAYRDGACYYQSVNRNKHSIVLDLADAEDLGTAKAIATRADVFIHNFKPGSIDKFGLGYEGVKELNPAIIYAHISGFGSDKGKNLPGYDVLVQGMAGLMSMNGERDGDPVRSGVSLFDLTTGMMTAIGIVAAIRHRDLTGEGQLVENNLMANAVFTMANQYQVAATTGKGPSRNGKEHPTIYPYNAFPTGDGELIVVAGNNGQFAKLTQALGIPEVASDERFDNAEKRNVNRDELRPLLEAALAKKSKTEWFGILREAGLPVSPVQSVDEGLVSAEELGLEPVWYPQDASGEQTSDFATVRNSLRMSATPTTYRKQPPLLGEDTEAVRAWLAQPTA</sequence>
<reference evidence="2 3" key="1">
    <citation type="journal article" date="2019" name="Int. J. Syst. Evol. Microbiol.">
        <title>The Global Catalogue of Microorganisms (GCM) 10K type strain sequencing project: providing services to taxonomists for standard genome sequencing and annotation.</title>
        <authorList>
            <consortium name="The Broad Institute Genomics Platform"/>
            <consortium name="The Broad Institute Genome Sequencing Center for Infectious Disease"/>
            <person name="Wu L."/>
            <person name="Ma J."/>
        </authorList>
    </citation>
    <scope>NUCLEOTIDE SEQUENCE [LARGE SCALE GENOMIC DNA]</scope>
    <source>
        <strain evidence="2 3">JCM 14546</strain>
    </source>
</reference>
<keyword evidence="3" id="KW-1185">Reference proteome</keyword>
<protein>
    <submittedName>
        <fullName evidence="2">CaiB/BaiF CoA-transferase family protein</fullName>
    </submittedName>
</protein>
<accession>A0ABN2TBC3</accession>
<evidence type="ECO:0000256" key="1">
    <source>
        <dbReference type="ARBA" id="ARBA00022679"/>
    </source>
</evidence>
<evidence type="ECO:0000313" key="3">
    <source>
        <dbReference type="Proteomes" id="UP001500755"/>
    </source>
</evidence>
<dbReference type="Proteomes" id="UP001500755">
    <property type="component" value="Unassembled WGS sequence"/>
</dbReference>
<dbReference type="Gene3D" id="3.40.50.10540">
    <property type="entry name" value="Crotonobetainyl-coa:carnitine coa-transferase, domain 1"/>
    <property type="match status" value="1"/>
</dbReference>
<dbReference type="InterPro" id="IPR003673">
    <property type="entry name" value="CoA-Trfase_fam_III"/>
</dbReference>
<dbReference type="InterPro" id="IPR050483">
    <property type="entry name" value="CoA-transferase_III_domain"/>
</dbReference>
<dbReference type="Pfam" id="PF02515">
    <property type="entry name" value="CoA_transf_3"/>
    <property type="match status" value="1"/>
</dbReference>
<proteinExistence type="predicted"/>
<evidence type="ECO:0000313" key="2">
    <source>
        <dbReference type="EMBL" id="GAA2003404.1"/>
    </source>
</evidence>
<dbReference type="SUPFAM" id="SSF89796">
    <property type="entry name" value="CoA-transferase family III (CaiB/BaiF)"/>
    <property type="match status" value="1"/>
</dbReference>
<dbReference type="RefSeq" id="WP_344307646.1">
    <property type="nucleotide sequence ID" value="NZ_BAAANO010000009.1"/>
</dbReference>